<dbReference type="InterPro" id="IPR000182">
    <property type="entry name" value="GNAT_dom"/>
</dbReference>
<gene>
    <name evidence="2" type="ORF">K8V56_14970</name>
</gene>
<dbReference type="SUPFAM" id="SSF55729">
    <property type="entry name" value="Acyl-CoA N-acyltransferases (Nat)"/>
    <property type="match status" value="1"/>
</dbReference>
<reference evidence="2" key="1">
    <citation type="journal article" date="2021" name="PeerJ">
        <title>Extensive microbial diversity within the chicken gut microbiome revealed by metagenomics and culture.</title>
        <authorList>
            <person name="Gilroy R."/>
            <person name="Ravi A."/>
            <person name="Getino M."/>
            <person name="Pursley I."/>
            <person name="Horton D.L."/>
            <person name="Alikhan N.F."/>
            <person name="Baker D."/>
            <person name="Gharbi K."/>
            <person name="Hall N."/>
            <person name="Watson M."/>
            <person name="Adriaenssens E.M."/>
            <person name="Foster-Nyarko E."/>
            <person name="Jarju S."/>
            <person name="Secka A."/>
            <person name="Antonio M."/>
            <person name="Oren A."/>
            <person name="Chaudhuri R.R."/>
            <person name="La Ragione R."/>
            <person name="Hildebrand F."/>
            <person name="Pallen M.J."/>
        </authorList>
    </citation>
    <scope>NUCLEOTIDE SEQUENCE</scope>
    <source>
        <strain evidence="2">CHK171-7178</strain>
    </source>
</reference>
<organism evidence="2 3">
    <name type="scientific">Sporosarcina psychrophila</name>
    <name type="common">Bacillus psychrophilus</name>
    <dbReference type="NCBI Taxonomy" id="1476"/>
    <lineage>
        <taxon>Bacteria</taxon>
        <taxon>Bacillati</taxon>
        <taxon>Bacillota</taxon>
        <taxon>Bacilli</taxon>
        <taxon>Bacillales</taxon>
        <taxon>Caryophanaceae</taxon>
        <taxon>Sporosarcina</taxon>
    </lineage>
</organism>
<evidence type="ECO:0000259" key="1">
    <source>
        <dbReference type="Pfam" id="PF00583"/>
    </source>
</evidence>
<protein>
    <submittedName>
        <fullName evidence="2">GNAT family N-acetyltransferase</fullName>
    </submittedName>
</protein>
<dbReference type="GO" id="GO:0016747">
    <property type="term" value="F:acyltransferase activity, transferring groups other than amino-acyl groups"/>
    <property type="evidence" value="ECO:0007669"/>
    <property type="project" value="InterPro"/>
</dbReference>
<dbReference type="CDD" id="cd04301">
    <property type="entry name" value="NAT_SF"/>
    <property type="match status" value="1"/>
</dbReference>
<feature type="domain" description="N-acetyltransferase" evidence="1">
    <location>
        <begin position="28"/>
        <end position="104"/>
    </location>
</feature>
<reference evidence="2" key="2">
    <citation type="submission" date="2021-09" db="EMBL/GenBank/DDBJ databases">
        <authorList>
            <person name="Gilroy R."/>
        </authorList>
    </citation>
    <scope>NUCLEOTIDE SEQUENCE</scope>
    <source>
        <strain evidence="2">CHK171-7178</strain>
    </source>
</reference>
<feature type="non-terminal residue" evidence="2">
    <location>
        <position position="183"/>
    </location>
</feature>
<dbReference type="Gene3D" id="3.40.630.30">
    <property type="match status" value="1"/>
</dbReference>
<evidence type="ECO:0000313" key="2">
    <source>
        <dbReference type="EMBL" id="HJF33062.1"/>
    </source>
</evidence>
<evidence type="ECO:0000313" key="3">
    <source>
        <dbReference type="Proteomes" id="UP000698173"/>
    </source>
</evidence>
<proteinExistence type="predicted"/>
<sequence>MLKENKLMAIKQLQKECENADGIQLKLNWEMLREREGRQMDFSYEKNGKLIACLSLYGFGSTVEVCGMVIPEERRKGHFTRLWQQALVTIEQYGFQTILLNAPSTSITAKEWLSKQPYTYAFSEYQMRWSERPIEASDEILLRVAKPSDANLEVKLDVLAFGMDEEDARSHLERIKERQDEQF</sequence>
<dbReference type="InterPro" id="IPR016181">
    <property type="entry name" value="Acyl_CoA_acyltransferase"/>
</dbReference>
<dbReference type="Pfam" id="PF00583">
    <property type="entry name" value="Acetyltransf_1"/>
    <property type="match status" value="1"/>
</dbReference>
<dbReference type="Proteomes" id="UP000698173">
    <property type="component" value="Unassembled WGS sequence"/>
</dbReference>
<comment type="caution">
    <text evidence="2">The sequence shown here is derived from an EMBL/GenBank/DDBJ whole genome shotgun (WGS) entry which is preliminary data.</text>
</comment>
<dbReference type="AlphaFoldDB" id="A0A921G237"/>
<dbReference type="EMBL" id="DYWT01000239">
    <property type="protein sequence ID" value="HJF33062.1"/>
    <property type="molecule type" value="Genomic_DNA"/>
</dbReference>
<name>A0A921G237_SPOPS</name>
<accession>A0A921G237</accession>